<dbReference type="Proteomes" id="UP000664277">
    <property type="component" value="Unassembled WGS sequence"/>
</dbReference>
<keyword evidence="1" id="KW-1133">Transmembrane helix</keyword>
<dbReference type="AlphaFoldDB" id="A0A8J7PDS7"/>
<feature type="transmembrane region" description="Helical" evidence="1">
    <location>
        <begin position="6"/>
        <end position="26"/>
    </location>
</feature>
<comment type="caution">
    <text evidence="2">The sequence shown here is derived from an EMBL/GenBank/DDBJ whole genome shotgun (WGS) entry which is preliminary data.</text>
</comment>
<name>A0A8J7PDS7_9BACT</name>
<sequence length="132" mass="14678">MANNFGAFLALIMTIVMVPALLWLLIQSLRASHYNKPVREGMNRAYQGIQNLKLNGSTTGNTGRMHLANAQEHFDMARTAIQSSRYKEALTHVQLAELNIQEASRYYKITGNHPIPPSGRLITEGSGLVWLG</sequence>
<reference evidence="2" key="1">
    <citation type="submission" date="2021-02" db="EMBL/GenBank/DDBJ databases">
        <title>Genome-Resolved Metagenomics of a Microbial Community Performing Photosynthetic Biological Nutrient Removal.</title>
        <authorList>
            <person name="Mcdaniel E.A."/>
        </authorList>
    </citation>
    <scope>NUCLEOTIDE SEQUENCE</scope>
    <source>
        <strain evidence="2">UWPOB_OBS1</strain>
    </source>
</reference>
<dbReference type="EMBL" id="JAFLCK010000018">
    <property type="protein sequence ID" value="MBN8661316.1"/>
    <property type="molecule type" value="Genomic_DNA"/>
</dbReference>
<gene>
    <name evidence="2" type="ORF">J0M35_13190</name>
</gene>
<protein>
    <submittedName>
        <fullName evidence="2">Uncharacterized protein</fullName>
    </submittedName>
</protein>
<evidence type="ECO:0000313" key="2">
    <source>
        <dbReference type="EMBL" id="MBN8661316.1"/>
    </source>
</evidence>
<accession>A0A8J7PDS7</accession>
<organism evidence="2 3">
    <name type="scientific">Candidatus Obscuribacter phosphatis</name>
    <dbReference type="NCBI Taxonomy" id="1906157"/>
    <lineage>
        <taxon>Bacteria</taxon>
        <taxon>Bacillati</taxon>
        <taxon>Candidatus Melainabacteria</taxon>
        <taxon>Candidatus Obscuribacterales</taxon>
        <taxon>Candidatus Obscuribacteraceae</taxon>
        <taxon>Candidatus Obscuribacter</taxon>
    </lineage>
</organism>
<evidence type="ECO:0000313" key="3">
    <source>
        <dbReference type="Proteomes" id="UP000664277"/>
    </source>
</evidence>
<keyword evidence="1" id="KW-0472">Membrane</keyword>
<proteinExistence type="predicted"/>
<evidence type="ECO:0000256" key="1">
    <source>
        <dbReference type="SAM" id="Phobius"/>
    </source>
</evidence>
<keyword evidence="1" id="KW-0812">Transmembrane</keyword>